<dbReference type="OrthoDB" id="2152029at2759"/>
<reference evidence="3" key="2">
    <citation type="submission" date="2020-11" db="EMBL/GenBank/DDBJ databases">
        <title>Whole genome sequencing of Colletotrichum sp.</title>
        <authorList>
            <person name="Li H."/>
        </authorList>
    </citation>
    <scope>NUCLEOTIDE SEQUENCE</scope>
    <source>
        <strain evidence="3">CkLH20</strain>
    </source>
</reference>
<dbReference type="Proteomes" id="UP000781932">
    <property type="component" value="Unassembled WGS sequence"/>
</dbReference>
<dbReference type="InterPro" id="IPR029058">
    <property type="entry name" value="AB_hydrolase_fold"/>
</dbReference>
<evidence type="ECO:0000313" key="4">
    <source>
        <dbReference type="Proteomes" id="UP000781932"/>
    </source>
</evidence>
<dbReference type="InterPro" id="IPR050300">
    <property type="entry name" value="GDXG_lipolytic_enzyme"/>
</dbReference>
<gene>
    <name evidence="3" type="ORF">CkaCkLH20_03690</name>
</gene>
<evidence type="ECO:0000256" key="1">
    <source>
        <dbReference type="ARBA" id="ARBA00022801"/>
    </source>
</evidence>
<dbReference type="AlphaFoldDB" id="A0A9P6LMT7"/>
<dbReference type="Gene3D" id="3.40.50.1820">
    <property type="entry name" value="alpha/beta hydrolase"/>
    <property type="match status" value="1"/>
</dbReference>
<keyword evidence="4" id="KW-1185">Reference proteome</keyword>
<evidence type="ECO:0000313" key="3">
    <source>
        <dbReference type="EMBL" id="KAF9878790.1"/>
    </source>
</evidence>
<accession>A0A9P6LMT7</accession>
<keyword evidence="1" id="KW-0378">Hydrolase</keyword>
<dbReference type="EMBL" id="JAATWM020000009">
    <property type="protein sequence ID" value="KAF9878790.1"/>
    <property type="molecule type" value="Genomic_DNA"/>
</dbReference>
<evidence type="ECO:0000259" key="2">
    <source>
        <dbReference type="Pfam" id="PF07859"/>
    </source>
</evidence>
<dbReference type="InterPro" id="IPR013094">
    <property type="entry name" value="AB_hydrolase_3"/>
</dbReference>
<dbReference type="PANTHER" id="PTHR48081:SF31">
    <property type="entry name" value="STERYL ACETYL HYDROLASE MUG81-RELATED"/>
    <property type="match status" value="1"/>
</dbReference>
<dbReference type="PANTHER" id="PTHR48081">
    <property type="entry name" value="AB HYDROLASE SUPERFAMILY PROTEIN C4A8.06C"/>
    <property type="match status" value="1"/>
</dbReference>
<dbReference type="Pfam" id="PF07859">
    <property type="entry name" value="Abhydrolase_3"/>
    <property type="match status" value="1"/>
</dbReference>
<reference evidence="3" key="1">
    <citation type="submission" date="2020-03" db="EMBL/GenBank/DDBJ databases">
        <authorList>
            <person name="He L."/>
        </authorList>
    </citation>
    <scope>NUCLEOTIDE SEQUENCE</scope>
    <source>
        <strain evidence="3">CkLH20</strain>
    </source>
</reference>
<name>A0A9P6LMT7_9PEZI</name>
<feature type="domain" description="Alpha/beta hydrolase fold-3" evidence="2">
    <location>
        <begin position="124"/>
        <end position="352"/>
    </location>
</feature>
<protein>
    <recommendedName>
        <fullName evidence="2">Alpha/beta hydrolase fold-3 domain-containing protein</fullName>
    </recommendedName>
</protein>
<proteinExistence type="predicted"/>
<sequence>MSKPFSRNDQLRLAFRFCRAPVQILAYVLRGITLASVRRLPLRPYILCAVAKTLQDVFDAHDIQYLCNPTKQVYETWIKEKLFLAKDGGHQGVNERLKCDIEPLTDGHSSILWLGDRTTAKKIVLFFHGGGYTTPLLNGYMEWMWRAHIMAGIDAEIDVAVAILEYSLSPGAQYPTQLCQAAAALEHLLRCGISPENIIIGGDSAGGNLTGQLLCHIVQPHPEAIPVKLAKPLAGVFLVSPWLTKRTNHTSFAENGSIDMLSASLVNLVLQDLLGLDWAKQAKDSFSHAFPLDMSEPWIESLNTITKNMYLSVGYHEVFRDQCVSFVEEVRERNPNLELYFDLQEQMAHDFILLEGEDKRDGECIKAMKKWMKGVLLAGAEAN</sequence>
<comment type="caution">
    <text evidence="3">The sequence shown here is derived from an EMBL/GenBank/DDBJ whole genome shotgun (WGS) entry which is preliminary data.</text>
</comment>
<dbReference type="GO" id="GO:0016787">
    <property type="term" value="F:hydrolase activity"/>
    <property type="evidence" value="ECO:0007669"/>
    <property type="project" value="UniProtKB-KW"/>
</dbReference>
<organism evidence="3 4">
    <name type="scientific">Colletotrichum karsti</name>
    <dbReference type="NCBI Taxonomy" id="1095194"/>
    <lineage>
        <taxon>Eukaryota</taxon>
        <taxon>Fungi</taxon>
        <taxon>Dikarya</taxon>
        <taxon>Ascomycota</taxon>
        <taxon>Pezizomycotina</taxon>
        <taxon>Sordariomycetes</taxon>
        <taxon>Hypocreomycetidae</taxon>
        <taxon>Glomerellales</taxon>
        <taxon>Glomerellaceae</taxon>
        <taxon>Colletotrichum</taxon>
        <taxon>Colletotrichum boninense species complex</taxon>
    </lineage>
</organism>
<dbReference type="SUPFAM" id="SSF53474">
    <property type="entry name" value="alpha/beta-Hydrolases"/>
    <property type="match status" value="1"/>
</dbReference>
<dbReference type="RefSeq" id="XP_038748251.1">
    <property type="nucleotide sequence ID" value="XM_038886409.1"/>
</dbReference>
<dbReference type="GeneID" id="62159483"/>